<name>A0A947GM41_9CYAN</name>
<protein>
    <submittedName>
        <fullName evidence="1">Uncharacterized protein</fullName>
    </submittedName>
</protein>
<evidence type="ECO:0000313" key="1">
    <source>
        <dbReference type="EMBL" id="MBT9317442.1"/>
    </source>
</evidence>
<reference evidence="1" key="1">
    <citation type="submission" date="2020-11" db="EMBL/GenBank/DDBJ databases">
        <authorList>
            <person name="Konstantinou D."/>
            <person name="Gkelis S."/>
            <person name="Popin R."/>
            <person name="Fewer D."/>
            <person name="Sivonen K."/>
        </authorList>
    </citation>
    <scope>NUCLEOTIDE SEQUENCE</scope>
    <source>
        <strain evidence="1">TAU-MAC 1115</strain>
    </source>
</reference>
<dbReference type="RefSeq" id="WP_215610508.1">
    <property type="nucleotide sequence ID" value="NZ_JADOES010000047.1"/>
</dbReference>
<keyword evidence="2" id="KW-1185">Reference proteome</keyword>
<gene>
    <name evidence="1" type="ORF">IXB50_18625</name>
</gene>
<sequence>MHLEPLVETHQAMLTEALDIARCLCGDGAAENKTFYQRQQTRLQTLHTELAAWRRHEISHQTQPVDEIPITVRRAFVRATLLARQYHQLAGHQWQGTLPSPTLSKQLPDDIPAVLTSQDAIAPLCQYFQLSNQDQAELTRALQQVDQRIAAQAAIIQAVLRSVGLADITQEQNTTPQLSRSQAAVLFKHLFDITVPTNVIDIVFTPLQIYFCLSTNQSELSAQIPSTEQQQLTELFASMQTFSFDQFRRFPTFGPCKPRYIDAAWATSIAQQLQVPVDSILAALSSSVSILPTDKAETFLIHDIWGHYWQLMMTQFEADYAILGHCDEPLRAGETAYTDQGPVTCRELFSSIADEVTLDEDKAHAFFHGEVRQRLGLVFTHLIGEMMADVAEFKFVWCHPQAANELPSSSVFKTKPVKLDLSLIDLDFLFIRVINPLMKINISALETSPLEQEILASWKAQGIKQPSLERINSLPPLTNTFLELRRRRWRQAFS</sequence>
<comment type="caution">
    <text evidence="1">The sequence shown here is derived from an EMBL/GenBank/DDBJ whole genome shotgun (WGS) entry which is preliminary data.</text>
</comment>
<feature type="non-terminal residue" evidence="1">
    <location>
        <position position="494"/>
    </location>
</feature>
<dbReference type="Proteomes" id="UP000717364">
    <property type="component" value="Unassembled WGS sequence"/>
</dbReference>
<dbReference type="EMBL" id="JADOES010000047">
    <property type="protein sequence ID" value="MBT9317442.1"/>
    <property type="molecule type" value="Genomic_DNA"/>
</dbReference>
<dbReference type="AlphaFoldDB" id="A0A947GM41"/>
<reference evidence="1" key="2">
    <citation type="journal article" date="2021" name="Mar. Drugs">
        <title>Genome Reduction and Secondary Metabolism of the Marine Sponge-Associated Cyanobacterium Leptothoe.</title>
        <authorList>
            <person name="Konstantinou D."/>
            <person name="Popin R.V."/>
            <person name="Fewer D.P."/>
            <person name="Sivonen K."/>
            <person name="Gkelis S."/>
        </authorList>
    </citation>
    <scope>NUCLEOTIDE SEQUENCE</scope>
    <source>
        <strain evidence="1">TAU-MAC 1115</strain>
    </source>
</reference>
<organism evidence="1 2">
    <name type="scientific">Leptothoe spongobia TAU-MAC 1115</name>
    <dbReference type="NCBI Taxonomy" id="1967444"/>
    <lineage>
        <taxon>Bacteria</taxon>
        <taxon>Bacillati</taxon>
        <taxon>Cyanobacteriota</taxon>
        <taxon>Cyanophyceae</taxon>
        <taxon>Nodosilineales</taxon>
        <taxon>Cymatolegaceae</taxon>
        <taxon>Leptothoe</taxon>
        <taxon>Leptothoe spongobia</taxon>
    </lineage>
</organism>
<evidence type="ECO:0000313" key="2">
    <source>
        <dbReference type="Proteomes" id="UP000717364"/>
    </source>
</evidence>
<accession>A0A947GM41</accession>
<proteinExistence type="predicted"/>